<comment type="caution">
    <text evidence="2">The sequence shown here is derived from an EMBL/GenBank/DDBJ whole genome shotgun (WGS) entry which is preliminary data.</text>
</comment>
<name>A0A9P5C8M5_9HYPO</name>
<accession>A0A9P5C8M5</accession>
<evidence type="ECO:0000313" key="3">
    <source>
        <dbReference type="Proteomes" id="UP000801864"/>
    </source>
</evidence>
<organism evidence="2 3">
    <name type="scientific">Trichoderma lentiforme</name>
    <dbReference type="NCBI Taxonomy" id="1567552"/>
    <lineage>
        <taxon>Eukaryota</taxon>
        <taxon>Fungi</taxon>
        <taxon>Dikarya</taxon>
        <taxon>Ascomycota</taxon>
        <taxon>Pezizomycotina</taxon>
        <taxon>Sordariomycetes</taxon>
        <taxon>Hypocreomycetidae</taxon>
        <taxon>Hypocreales</taxon>
        <taxon>Hypocreaceae</taxon>
        <taxon>Trichoderma</taxon>
    </lineage>
</organism>
<feature type="compositionally biased region" description="Polar residues" evidence="1">
    <location>
        <begin position="61"/>
        <end position="75"/>
    </location>
</feature>
<keyword evidence="3" id="KW-1185">Reference proteome</keyword>
<reference evidence="2 3" key="1">
    <citation type="submission" date="2018-06" db="EMBL/GenBank/DDBJ databases">
        <title>Genome analysis of cellulolytic fungus Trichoderma lentiforme CFAM-422.</title>
        <authorList>
            <person name="Steindorff A.S."/>
            <person name="Formighieri E.F."/>
            <person name="Midorikawa G.E.O."/>
            <person name="Tamietti M.S."/>
            <person name="Ramos E.Z."/>
            <person name="Silva A.S."/>
            <person name="Bon E.P.S."/>
            <person name="Mendes T.D."/>
            <person name="Damaso M.C.T."/>
            <person name="Favaro L.C.L."/>
        </authorList>
    </citation>
    <scope>NUCLEOTIDE SEQUENCE [LARGE SCALE GENOMIC DNA]</scope>
    <source>
        <strain evidence="2 3">CFAM-422</strain>
    </source>
</reference>
<evidence type="ECO:0000256" key="1">
    <source>
        <dbReference type="SAM" id="MobiDB-lite"/>
    </source>
</evidence>
<evidence type="ECO:0000313" key="2">
    <source>
        <dbReference type="EMBL" id="KAF3065445.1"/>
    </source>
</evidence>
<dbReference type="Proteomes" id="UP000801864">
    <property type="component" value="Unassembled WGS sequence"/>
</dbReference>
<feature type="region of interest" description="Disordered" evidence="1">
    <location>
        <begin position="1"/>
        <end position="80"/>
    </location>
</feature>
<proteinExistence type="predicted"/>
<dbReference type="EMBL" id="QLNT01000018">
    <property type="protein sequence ID" value="KAF3065445.1"/>
    <property type="molecule type" value="Genomic_DNA"/>
</dbReference>
<dbReference type="AlphaFoldDB" id="A0A9P5C8M5"/>
<gene>
    <name evidence="2" type="ORF">CFAM422_009849</name>
</gene>
<protein>
    <submittedName>
        <fullName evidence="2">Uncharacterized protein</fullName>
    </submittedName>
</protein>
<sequence length="187" mass="20389">MGKRVPSIYESRPCPQLREQNPDLASQLGRLRRASAKAPRPSVEMVQSKTGLTAWGRHSPDSSQGEISPSSTSFGLPSAEGAASGKPVHFSVALFEMDRSQSPSTPNVMHALKARLYAHGVLIITRYFRVGNAAKVEKLEACIKDKAVPDANNAALIIKHLLDAAALCLYVILQQSLRCVEELRKEK</sequence>